<name>A0A8X6GJL6_TRICU</name>
<protein>
    <submittedName>
        <fullName evidence="1">Uncharacterized protein</fullName>
    </submittedName>
</protein>
<comment type="caution">
    <text evidence="1">The sequence shown here is derived from an EMBL/GenBank/DDBJ whole genome shotgun (WGS) entry which is preliminary data.</text>
</comment>
<evidence type="ECO:0000313" key="1">
    <source>
        <dbReference type="EMBL" id="GFR05443.1"/>
    </source>
</evidence>
<evidence type="ECO:0000313" key="2">
    <source>
        <dbReference type="Proteomes" id="UP000887116"/>
    </source>
</evidence>
<dbReference type="AlphaFoldDB" id="A0A8X6GJL6"/>
<accession>A0A8X6GJL6</accession>
<sequence length="84" mass="9552">MSLILGLKAAAYTTTSPGRSHSKFTIRTVKWAHKPRTGFREMTKQVTKYSTSKAHRLYSEPLHFESSCSTSNLLMNRFQTPCGR</sequence>
<dbReference type="EMBL" id="BMAO01015960">
    <property type="protein sequence ID" value="GFR05443.1"/>
    <property type="molecule type" value="Genomic_DNA"/>
</dbReference>
<gene>
    <name evidence="1" type="ORF">TNCT_690871</name>
</gene>
<keyword evidence="2" id="KW-1185">Reference proteome</keyword>
<reference evidence="1" key="1">
    <citation type="submission" date="2020-07" db="EMBL/GenBank/DDBJ databases">
        <title>Multicomponent nature underlies the extraordinary mechanical properties of spider dragline silk.</title>
        <authorList>
            <person name="Kono N."/>
            <person name="Nakamura H."/>
            <person name="Mori M."/>
            <person name="Yoshida Y."/>
            <person name="Ohtoshi R."/>
            <person name="Malay A.D."/>
            <person name="Moran D.A.P."/>
            <person name="Tomita M."/>
            <person name="Numata K."/>
            <person name="Arakawa K."/>
        </authorList>
    </citation>
    <scope>NUCLEOTIDE SEQUENCE</scope>
</reference>
<dbReference type="Proteomes" id="UP000887116">
    <property type="component" value="Unassembled WGS sequence"/>
</dbReference>
<proteinExistence type="predicted"/>
<organism evidence="1 2">
    <name type="scientific">Trichonephila clavata</name>
    <name type="common">Joro spider</name>
    <name type="synonym">Nephila clavata</name>
    <dbReference type="NCBI Taxonomy" id="2740835"/>
    <lineage>
        <taxon>Eukaryota</taxon>
        <taxon>Metazoa</taxon>
        <taxon>Ecdysozoa</taxon>
        <taxon>Arthropoda</taxon>
        <taxon>Chelicerata</taxon>
        <taxon>Arachnida</taxon>
        <taxon>Araneae</taxon>
        <taxon>Araneomorphae</taxon>
        <taxon>Entelegynae</taxon>
        <taxon>Araneoidea</taxon>
        <taxon>Nephilidae</taxon>
        <taxon>Trichonephila</taxon>
    </lineage>
</organism>